<dbReference type="EMBL" id="SZYD01000014">
    <property type="protein sequence ID" value="KAD4178971.1"/>
    <property type="molecule type" value="Genomic_DNA"/>
</dbReference>
<evidence type="ECO:0000313" key="1">
    <source>
        <dbReference type="EMBL" id="KAD4178971.1"/>
    </source>
</evidence>
<keyword evidence="2" id="KW-1185">Reference proteome</keyword>
<gene>
    <name evidence="1" type="ORF">E3N88_27562</name>
</gene>
<proteinExistence type="predicted"/>
<sequence length="75" mass="8483">MITAGDGDPVRFETGDWFQVEMTVSNIDPLTLCSNCCRSELGWQKGKGQNGLLKLLVNFRVSMGNWGRREWYGLV</sequence>
<dbReference type="AlphaFoldDB" id="A0A5N6MXL9"/>
<organism evidence="1 2">
    <name type="scientific">Mikania micrantha</name>
    <name type="common">bitter vine</name>
    <dbReference type="NCBI Taxonomy" id="192012"/>
    <lineage>
        <taxon>Eukaryota</taxon>
        <taxon>Viridiplantae</taxon>
        <taxon>Streptophyta</taxon>
        <taxon>Embryophyta</taxon>
        <taxon>Tracheophyta</taxon>
        <taxon>Spermatophyta</taxon>
        <taxon>Magnoliopsida</taxon>
        <taxon>eudicotyledons</taxon>
        <taxon>Gunneridae</taxon>
        <taxon>Pentapetalae</taxon>
        <taxon>asterids</taxon>
        <taxon>campanulids</taxon>
        <taxon>Asterales</taxon>
        <taxon>Asteraceae</taxon>
        <taxon>Asteroideae</taxon>
        <taxon>Heliantheae alliance</taxon>
        <taxon>Eupatorieae</taxon>
        <taxon>Mikania</taxon>
    </lineage>
</organism>
<evidence type="ECO:0000313" key="2">
    <source>
        <dbReference type="Proteomes" id="UP000326396"/>
    </source>
</evidence>
<accession>A0A5N6MXL9</accession>
<protein>
    <submittedName>
        <fullName evidence="1">Uncharacterized protein</fullName>
    </submittedName>
</protein>
<name>A0A5N6MXL9_9ASTR</name>
<comment type="caution">
    <text evidence="1">The sequence shown here is derived from an EMBL/GenBank/DDBJ whole genome shotgun (WGS) entry which is preliminary data.</text>
</comment>
<reference evidence="1 2" key="1">
    <citation type="submission" date="2019-05" db="EMBL/GenBank/DDBJ databases">
        <title>Mikania micrantha, genome provides insights into the molecular mechanism of rapid growth.</title>
        <authorList>
            <person name="Liu B."/>
        </authorList>
    </citation>
    <scope>NUCLEOTIDE SEQUENCE [LARGE SCALE GENOMIC DNA]</scope>
    <source>
        <strain evidence="1">NLD-2019</strain>
        <tissue evidence="1">Leaf</tissue>
    </source>
</reference>
<dbReference type="Proteomes" id="UP000326396">
    <property type="component" value="Linkage Group LG4"/>
</dbReference>